<dbReference type="AlphaFoldDB" id="A0AAD5T7Z5"/>
<name>A0AAD5T7Z5_9FUNG</name>
<evidence type="ECO:0000313" key="2">
    <source>
        <dbReference type="Proteomes" id="UP001211907"/>
    </source>
</evidence>
<protein>
    <submittedName>
        <fullName evidence="1">Uncharacterized protein</fullName>
    </submittedName>
</protein>
<dbReference type="EMBL" id="JADGJH010000154">
    <property type="protein sequence ID" value="KAJ3135787.1"/>
    <property type="molecule type" value="Genomic_DNA"/>
</dbReference>
<sequence>MFAPPLLPQVSARHTYDFIDYDSDSDFESSEGADTTQNLFTTAPTATIATWTQPPNHSSASPPSFPTDVDFIEWSDGEEDPVTSKQQSVQPLPQQITPLHTPPLVILKHDNVPYSFIFQPSDSNTDYSNMFLGENSLIVYDDTVLEKTLLTFISQLKWAFQVQNDVVFEFPQLSISLNETYF</sequence>
<keyword evidence="2" id="KW-1185">Reference proteome</keyword>
<reference evidence="1" key="1">
    <citation type="submission" date="2020-05" db="EMBL/GenBank/DDBJ databases">
        <title>Phylogenomic resolution of chytrid fungi.</title>
        <authorList>
            <person name="Stajich J.E."/>
            <person name="Amses K."/>
            <person name="Simmons R."/>
            <person name="Seto K."/>
            <person name="Myers J."/>
            <person name="Bonds A."/>
            <person name="Quandt C.A."/>
            <person name="Barry K."/>
            <person name="Liu P."/>
            <person name="Grigoriev I."/>
            <person name="Longcore J.E."/>
            <person name="James T.Y."/>
        </authorList>
    </citation>
    <scope>NUCLEOTIDE SEQUENCE</scope>
    <source>
        <strain evidence="1">JEL0513</strain>
    </source>
</reference>
<proteinExistence type="predicted"/>
<organism evidence="1 2">
    <name type="scientific">Physocladia obscura</name>
    <dbReference type="NCBI Taxonomy" id="109957"/>
    <lineage>
        <taxon>Eukaryota</taxon>
        <taxon>Fungi</taxon>
        <taxon>Fungi incertae sedis</taxon>
        <taxon>Chytridiomycota</taxon>
        <taxon>Chytridiomycota incertae sedis</taxon>
        <taxon>Chytridiomycetes</taxon>
        <taxon>Chytridiales</taxon>
        <taxon>Chytriomycetaceae</taxon>
        <taxon>Physocladia</taxon>
    </lineage>
</organism>
<evidence type="ECO:0000313" key="1">
    <source>
        <dbReference type="EMBL" id="KAJ3135787.1"/>
    </source>
</evidence>
<accession>A0AAD5T7Z5</accession>
<comment type="caution">
    <text evidence="1">The sequence shown here is derived from an EMBL/GenBank/DDBJ whole genome shotgun (WGS) entry which is preliminary data.</text>
</comment>
<dbReference type="Proteomes" id="UP001211907">
    <property type="component" value="Unassembled WGS sequence"/>
</dbReference>
<gene>
    <name evidence="1" type="ORF">HK100_002332</name>
</gene>